<dbReference type="RefSeq" id="XP_029236284.1">
    <property type="nucleotide sequence ID" value="XM_029383887.1"/>
</dbReference>
<sequence>MLANALSMERQSLRTASCITMNGVHTTLRNGTIRMGGVILRIVSVFGILFITAADAPICFAVDSCTCVSRGFQVNECGDITWELLEKVEGTRCPRRVLPTVPWGDRHGAEPRRFFFLPLSIIILVTGGRAGEAMEKGHRHPECHLVVLGMKLALVY</sequence>
<dbReference type="AlphaFoldDB" id="A0A3S5IQN5"/>
<evidence type="ECO:0000256" key="1">
    <source>
        <dbReference type="SAM" id="Phobius"/>
    </source>
</evidence>
<evidence type="ECO:0000313" key="3">
    <source>
        <dbReference type="Proteomes" id="UP000283634"/>
    </source>
</evidence>
<dbReference type="Proteomes" id="UP000283634">
    <property type="component" value="Unassembled WGS sequence"/>
</dbReference>
<protein>
    <submittedName>
        <fullName evidence="2">Uncharacterized protein</fullName>
    </submittedName>
</protein>
<organism evidence="2 3">
    <name type="scientific">Trypanosoma rangeli</name>
    <dbReference type="NCBI Taxonomy" id="5698"/>
    <lineage>
        <taxon>Eukaryota</taxon>
        <taxon>Discoba</taxon>
        <taxon>Euglenozoa</taxon>
        <taxon>Kinetoplastea</taxon>
        <taxon>Metakinetoplastina</taxon>
        <taxon>Trypanosomatida</taxon>
        <taxon>Trypanosomatidae</taxon>
        <taxon>Trypanosoma</taxon>
        <taxon>Herpetosoma</taxon>
    </lineage>
</organism>
<name>A0A3S5IQN5_TRYRA</name>
<dbReference type="EMBL" id="MKGL01000278">
    <property type="protein sequence ID" value="RNF01355.1"/>
    <property type="molecule type" value="Genomic_DNA"/>
</dbReference>
<reference evidence="2 3" key="1">
    <citation type="journal article" date="2018" name="BMC Genomics">
        <title>Genomic comparison of Trypanosoma conorhini and Trypanosoma rangeli to Trypanosoma cruzi strains of high and low virulence.</title>
        <authorList>
            <person name="Bradwell K.R."/>
            <person name="Koparde V.N."/>
            <person name="Matveyev A.V."/>
            <person name="Serrano M.G."/>
            <person name="Alves J.M."/>
            <person name="Parikh H."/>
            <person name="Huang B."/>
            <person name="Lee V."/>
            <person name="Espinosa-Alvarez O."/>
            <person name="Ortiz P.A."/>
            <person name="Costa-Martins A.G."/>
            <person name="Teixeira M.M."/>
            <person name="Buck G.A."/>
        </authorList>
    </citation>
    <scope>NUCLEOTIDE SEQUENCE [LARGE SCALE GENOMIC DNA]</scope>
    <source>
        <strain evidence="2 3">AM80</strain>
    </source>
</reference>
<dbReference type="GeneID" id="40331009"/>
<keyword evidence="1" id="KW-1133">Transmembrane helix</keyword>
<keyword evidence="3" id="KW-1185">Reference proteome</keyword>
<keyword evidence="1" id="KW-0812">Transmembrane</keyword>
<keyword evidence="1" id="KW-0472">Membrane</keyword>
<dbReference type="OrthoDB" id="241845at2759"/>
<proteinExistence type="predicted"/>
<feature type="transmembrane region" description="Helical" evidence="1">
    <location>
        <begin position="38"/>
        <end position="58"/>
    </location>
</feature>
<comment type="caution">
    <text evidence="2">The sequence shown here is derived from an EMBL/GenBank/DDBJ whole genome shotgun (WGS) entry which is preliminary data.</text>
</comment>
<accession>A0A3S5IQN5</accession>
<evidence type="ECO:0000313" key="2">
    <source>
        <dbReference type="EMBL" id="RNF01355.1"/>
    </source>
</evidence>
<gene>
    <name evidence="2" type="ORF">TraAM80_07076</name>
</gene>